<feature type="compositionally biased region" description="Low complexity" evidence="1">
    <location>
        <begin position="46"/>
        <end position="64"/>
    </location>
</feature>
<sequence>MGEMVVVRGDRLILALVVVIGFRRVHGGSGDAKRRESTLKLLSPLNYSPNAAPTSSSSTQVQRI</sequence>
<proteinExistence type="predicted"/>
<accession>A0ABD3D372</accession>
<feature type="chain" id="PRO_5044767621" description="Secreted protein" evidence="2">
    <location>
        <begin position="28"/>
        <end position="64"/>
    </location>
</feature>
<comment type="caution">
    <text evidence="3">The sequence shown here is derived from an EMBL/GenBank/DDBJ whole genome shotgun (WGS) entry which is preliminary data.</text>
</comment>
<gene>
    <name evidence="3" type="ORF">CASFOL_020271</name>
</gene>
<evidence type="ECO:0000313" key="4">
    <source>
        <dbReference type="Proteomes" id="UP001632038"/>
    </source>
</evidence>
<feature type="signal peptide" evidence="2">
    <location>
        <begin position="1"/>
        <end position="27"/>
    </location>
</feature>
<dbReference type="AlphaFoldDB" id="A0ABD3D372"/>
<reference evidence="4" key="1">
    <citation type="journal article" date="2024" name="IScience">
        <title>Strigolactones Initiate the Formation of Haustorium-like Structures in Castilleja.</title>
        <authorList>
            <person name="Buerger M."/>
            <person name="Peterson D."/>
            <person name="Chory J."/>
        </authorList>
    </citation>
    <scope>NUCLEOTIDE SEQUENCE [LARGE SCALE GENOMIC DNA]</scope>
</reference>
<protein>
    <recommendedName>
        <fullName evidence="5">Secreted protein</fullName>
    </recommendedName>
</protein>
<feature type="region of interest" description="Disordered" evidence="1">
    <location>
        <begin position="44"/>
        <end position="64"/>
    </location>
</feature>
<dbReference type="EMBL" id="JAVIJP010000027">
    <property type="protein sequence ID" value="KAL3635724.1"/>
    <property type="molecule type" value="Genomic_DNA"/>
</dbReference>
<name>A0ABD3D372_9LAMI</name>
<evidence type="ECO:0008006" key="5">
    <source>
        <dbReference type="Google" id="ProtNLM"/>
    </source>
</evidence>
<evidence type="ECO:0000256" key="1">
    <source>
        <dbReference type="SAM" id="MobiDB-lite"/>
    </source>
</evidence>
<keyword evidence="4" id="KW-1185">Reference proteome</keyword>
<evidence type="ECO:0000313" key="3">
    <source>
        <dbReference type="EMBL" id="KAL3635724.1"/>
    </source>
</evidence>
<organism evidence="3 4">
    <name type="scientific">Castilleja foliolosa</name>
    <dbReference type="NCBI Taxonomy" id="1961234"/>
    <lineage>
        <taxon>Eukaryota</taxon>
        <taxon>Viridiplantae</taxon>
        <taxon>Streptophyta</taxon>
        <taxon>Embryophyta</taxon>
        <taxon>Tracheophyta</taxon>
        <taxon>Spermatophyta</taxon>
        <taxon>Magnoliopsida</taxon>
        <taxon>eudicotyledons</taxon>
        <taxon>Gunneridae</taxon>
        <taxon>Pentapetalae</taxon>
        <taxon>asterids</taxon>
        <taxon>lamiids</taxon>
        <taxon>Lamiales</taxon>
        <taxon>Orobanchaceae</taxon>
        <taxon>Pedicularideae</taxon>
        <taxon>Castillejinae</taxon>
        <taxon>Castilleja</taxon>
    </lineage>
</organism>
<evidence type="ECO:0000256" key="2">
    <source>
        <dbReference type="SAM" id="SignalP"/>
    </source>
</evidence>
<dbReference type="Proteomes" id="UP001632038">
    <property type="component" value="Unassembled WGS sequence"/>
</dbReference>
<keyword evidence="2" id="KW-0732">Signal</keyword>